<dbReference type="eggNOG" id="COG1196">
    <property type="taxonomic scope" value="Bacteria"/>
</dbReference>
<proteinExistence type="predicted"/>
<keyword evidence="1" id="KW-1133">Transmembrane helix</keyword>
<keyword evidence="3" id="KW-1185">Reference proteome</keyword>
<evidence type="ECO:0000313" key="3">
    <source>
        <dbReference type="Proteomes" id="UP000001225"/>
    </source>
</evidence>
<name>A9HXR1_BORPD</name>
<dbReference type="KEGG" id="bpt:Bpet0225"/>
<dbReference type="STRING" id="94624.Bpet0225"/>
<feature type="transmembrane region" description="Helical" evidence="1">
    <location>
        <begin position="20"/>
        <end position="43"/>
    </location>
</feature>
<dbReference type="EMBL" id="AM902716">
    <property type="protein sequence ID" value="CAP40556.1"/>
    <property type="molecule type" value="Genomic_DNA"/>
</dbReference>
<feature type="transmembrane region" description="Helical" evidence="1">
    <location>
        <begin position="178"/>
        <end position="198"/>
    </location>
</feature>
<evidence type="ECO:0000313" key="2">
    <source>
        <dbReference type="EMBL" id="CAP40556.1"/>
    </source>
</evidence>
<dbReference type="Proteomes" id="UP000001225">
    <property type="component" value="Chromosome"/>
</dbReference>
<organism evidence="2 3">
    <name type="scientific">Bordetella petrii (strain ATCC BAA-461 / DSM 12804 / CCUG 43448 / CIP 107267 / Se-1111R)</name>
    <dbReference type="NCBI Taxonomy" id="340100"/>
    <lineage>
        <taxon>Bacteria</taxon>
        <taxon>Pseudomonadati</taxon>
        <taxon>Pseudomonadota</taxon>
        <taxon>Betaproteobacteria</taxon>
        <taxon>Burkholderiales</taxon>
        <taxon>Alcaligenaceae</taxon>
        <taxon>Bordetella</taxon>
    </lineage>
</organism>
<accession>A9HXR1</accession>
<sequence>MTEGLLAYLNQVGGWTIASLRLFAAYMPHVLGALALLSILFFLRGLWYRARLGGVLRKLRKVDAKANREAIQHIFPTKRLRHLWQEYDQTLHAQYEERDGQLQIGVIRSTIPAEMYFNDQYVVDSHLRTEFFKHLPGIFTGLGIVATFGGIIDGLKQFQVSEDTAVVRNSLEILMQSVGHAFLVSACAIALAMLYTLLEKLLLASLYRKTEDISQTIDAHFKSGAGEEYLSRLVDASEASASQAKILKDSLVSDLKQVLQELTQSQIEAGMALHTQQLAAAKEGNKTLGEVIASSIDQSLKTPLDEIASSVKSASGDQSKAAIDMLNDVMVHFSQRLNDLFGGQISGINELNKETAQSMQDAVTALNTLLGKVEDSGKRATEEMALKMASSIQAMEERQASINAQTQDFVDQIRKLVESSQSETQQKLQGTLESVGQQMTTILETLNTSQAQVFAQNQAREQAMADRASHTVSQMSGSVEAAIQEISAASKAMTESVSALSSATSTSVEKMNAGAERLGIAASSFANAGERVAEVITQTTSIGNKLTEVSSSLSTSSTSLHEALGDYRVQREALAHVLAEVREMIGLAGKEANITADALQRIEVSTTKLGLAQKAADEYLDGVSLVLEQSSDSFRDAVVNTLSKVNYEFHEKLSSAVGLLATAVQELEGSLGTIAAPDRR</sequence>
<dbReference type="SUPFAM" id="SSF58113">
    <property type="entry name" value="Apolipoprotein A-I"/>
    <property type="match status" value="1"/>
</dbReference>
<gene>
    <name evidence="2" type="ordered locus">Bpet0225</name>
</gene>
<reference evidence="2 3" key="1">
    <citation type="journal article" date="2008" name="BMC Genomics">
        <title>The missing link: Bordetella petrii is endowed with both the metabolic versatility of environmental bacteria and virulence traits of pathogenic Bordetellae.</title>
        <authorList>
            <person name="Gross R."/>
            <person name="Guzman C.A."/>
            <person name="Sebaihia M."/>
            <person name="Martins Dos Santos V.A."/>
            <person name="Pieper D.H."/>
            <person name="Koebnik R."/>
            <person name="Lechner M."/>
            <person name="Bartels D."/>
            <person name="Buhrmester J."/>
            <person name="Choudhuri J.V."/>
            <person name="Ebensen T."/>
            <person name="Gaigalat L."/>
            <person name="Herrmann S."/>
            <person name="Khachane A.N."/>
            <person name="Larisch C."/>
            <person name="Link S."/>
            <person name="Linke B."/>
            <person name="Meyer F."/>
            <person name="Mormann S."/>
            <person name="Nakunst D."/>
            <person name="Rueckert C."/>
            <person name="Schneiker-Bekel S."/>
            <person name="Schulze K."/>
            <person name="Vorhoelter F.J."/>
            <person name="Yevsa T."/>
            <person name="Engle J.T."/>
            <person name="Goldman W.E."/>
            <person name="Puehler A."/>
            <person name="Goebel U.B."/>
            <person name="Goesmann A."/>
            <person name="Bloecker H."/>
            <person name="Kaiser O."/>
            <person name="Martinez-Arias R."/>
        </authorList>
    </citation>
    <scope>NUCLEOTIDE SEQUENCE [LARGE SCALE GENOMIC DNA]</scope>
    <source>
        <strain evidence="3">ATCC BAA-461 / DSM 12804 / CCUG 43448 / CIP 107267 / Se-1111R</strain>
    </source>
</reference>
<keyword evidence="1" id="KW-0812">Transmembrane</keyword>
<dbReference type="AlphaFoldDB" id="A9HXR1"/>
<protein>
    <submittedName>
        <fullName evidence="2">Membrane protein</fullName>
    </submittedName>
</protein>
<dbReference type="NCBIfam" id="NF033916">
    <property type="entry name" value="antiphage_ZorA_3"/>
    <property type="match status" value="1"/>
</dbReference>
<keyword evidence="1" id="KW-0472">Membrane</keyword>
<evidence type="ECO:0000256" key="1">
    <source>
        <dbReference type="SAM" id="Phobius"/>
    </source>
</evidence>